<sequence>MIAMATLLWLVTGCAPASAALHGYHRYTNPSVAMEPTLRANQPFSARPVRHGGYVPKRGDVVVFTMPSWTPDGRGTQPFVKRVVAIAGDRIGCCSGGRITLNGTPLAEPYLAPDTSETAFGTVAIPPGQMWLMGDNRAYSADSRAGHGPVPASAVIGVAVLR</sequence>
<gene>
    <name evidence="6" type="ORF">Airi02_088130</name>
</gene>
<name>A0A9W6SC57_9ACTN</name>
<comment type="subcellular location">
    <subcellularLocation>
        <location evidence="1">Cell membrane</location>
        <topology evidence="1">Single-pass type II membrane protein</topology>
    </subcellularLocation>
    <subcellularLocation>
        <location evidence="3">Membrane</location>
        <topology evidence="3">Single-pass type II membrane protein</topology>
    </subcellularLocation>
</comment>
<dbReference type="Gene3D" id="2.10.109.10">
    <property type="entry name" value="Umud Fragment, subunit A"/>
    <property type="match status" value="1"/>
</dbReference>
<dbReference type="InterPro" id="IPR036286">
    <property type="entry name" value="LexA/Signal_pep-like_sf"/>
</dbReference>
<protein>
    <recommendedName>
        <fullName evidence="3">Signal peptidase I</fullName>
        <ecNumber evidence="3">3.4.21.89</ecNumber>
    </recommendedName>
</protein>
<organism evidence="6 7">
    <name type="scientific">Actinoallomurus iriomotensis</name>
    <dbReference type="NCBI Taxonomy" id="478107"/>
    <lineage>
        <taxon>Bacteria</taxon>
        <taxon>Bacillati</taxon>
        <taxon>Actinomycetota</taxon>
        <taxon>Actinomycetes</taxon>
        <taxon>Streptosporangiales</taxon>
        <taxon>Thermomonosporaceae</taxon>
        <taxon>Actinoallomurus</taxon>
    </lineage>
</organism>
<feature type="signal peptide" evidence="4">
    <location>
        <begin position="1"/>
        <end position="19"/>
    </location>
</feature>
<dbReference type="Proteomes" id="UP001165074">
    <property type="component" value="Unassembled WGS sequence"/>
</dbReference>
<evidence type="ECO:0000313" key="7">
    <source>
        <dbReference type="Proteomes" id="UP001165074"/>
    </source>
</evidence>
<comment type="caution">
    <text evidence="6">The sequence shown here is derived from an EMBL/GenBank/DDBJ whole genome shotgun (WGS) entry which is preliminary data.</text>
</comment>
<dbReference type="GO" id="GO:0006465">
    <property type="term" value="P:signal peptide processing"/>
    <property type="evidence" value="ECO:0007669"/>
    <property type="project" value="InterPro"/>
</dbReference>
<comment type="similarity">
    <text evidence="2 3">Belongs to the peptidase S26 family.</text>
</comment>
<dbReference type="Pfam" id="PF10502">
    <property type="entry name" value="Peptidase_S26"/>
    <property type="match status" value="1"/>
</dbReference>
<dbReference type="EC" id="3.4.21.89" evidence="3"/>
<dbReference type="GO" id="GO:0004252">
    <property type="term" value="F:serine-type endopeptidase activity"/>
    <property type="evidence" value="ECO:0007669"/>
    <property type="project" value="InterPro"/>
</dbReference>
<dbReference type="EMBL" id="BSTK01000018">
    <property type="protein sequence ID" value="GLY90884.1"/>
    <property type="molecule type" value="Genomic_DNA"/>
</dbReference>
<dbReference type="NCBIfam" id="TIGR02227">
    <property type="entry name" value="sigpep_I_bact"/>
    <property type="match status" value="1"/>
</dbReference>
<keyword evidence="7" id="KW-1185">Reference proteome</keyword>
<dbReference type="InterPro" id="IPR000223">
    <property type="entry name" value="Pept_S26A_signal_pept_1"/>
</dbReference>
<dbReference type="GO" id="GO:0009003">
    <property type="term" value="F:signal peptidase activity"/>
    <property type="evidence" value="ECO:0007669"/>
    <property type="project" value="UniProtKB-EC"/>
</dbReference>
<keyword evidence="4" id="KW-0732">Signal</keyword>
<keyword evidence="3" id="KW-0645">Protease</keyword>
<dbReference type="CDD" id="cd06530">
    <property type="entry name" value="S26_SPase_I"/>
    <property type="match status" value="1"/>
</dbReference>
<accession>A0A9W6SC57</accession>
<evidence type="ECO:0000313" key="6">
    <source>
        <dbReference type="EMBL" id="GLY90884.1"/>
    </source>
</evidence>
<dbReference type="AlphaFoldDB" id="A0A9W6SC57"/>
<proteinExistence type="inferred from homology"/>
<keyword evidence="3" id="KW-0378">Hydrolase</keyword>
<dbReference type="SUPFAM" id="SSF51306">
    <property type="entry name" value="LexA/Signal peptidase"/>
    <property type="match status" value="1"/>
</dbReference>
<evidence type="ECO:0000256" key="3">
    <source>
        <dbReference type="RuleBase" id="RU362042"/>
    </source>
</evidence>
<evidence type="ECO:0000256" key="1">
    <source>
        <dbReference type="ARBA" id="ARBA00004401"/>
    </source>
</evidence>
<dbReference type="PRINTS" id="PR00727">
    <property type="entry name" value="LEADERPTASE"/>
</dbReference>
<comment type="catalytic activity">
    <reaction evidence="3">
        <text>Cleavage of hydrophobic, N-terminal signal or leader sequences from secreted and periplasmic proteins.</text>
        <dbReference type="EC" id="3.4.21.89"/>
    </reaction>
</comment>
<evidence type="ECO:0000259" key="5">
    <source>
        <dbReference type="Pfam" id="PF10502"/>
    </source>
</evidence>
<dbReference type="PANTHER" id="PTHR43390">
    <property type="entry name" value="SIGNAL PEPTIDASE I"/>
    <property type="match status" value="1"/>
</dbReference>
<evidence type="ECO:0000256" key="2">
    <source>
        <dbReference type="ARBA" id="ARBA00009370"/>
    </source>
</evidence>
<dbReference type="PANTHER" id="PTHR43390:SF1">
    <property type="entry name" value="CHLOROPLAST PROCESSING PEPTIDASE"/>
    <property type="match status" value="1"/>
</dbReference>
<reference evidence="6" key="1">
    <citation type="submission" date="2023-03" db="EMBL/GenBank/DDBJ databases">
        <title>Actinoallomurus iriomotensis NBRC 103684.</title>
        <authorList>
            <person name="Ichikawa N."/>
            <person name="Sato H."/>
            <person name="Tonouchi N."/>
        </authorList>
    </citation>
    <scope>NUCLEOTIDE SEQUENCE</scope>
    <source>
        <strain evidence="6">NBRC 103684</strain>
    </source>
</reference>
<feature type="chain" id="PRO_5040727142" description="Signal peptidase I" evidence="4">
    <location>
        <begin position="20"/>
        <end position="162"/>
    </location>
</feature>
<dbReference type="GO" id="GO:0005886">
    <property type="term" value="C:plasma membrane"/>
    <property type="evidence" value="ECO:0007669"/>
    <property type="project" value="UniProtKB-SubCell"/>
</dbReference>
<evidence type="ECO:0000256" key="4">
    <source>
        <dbReference type="SAM" id="SignalP"/>
    </source>
</evidence>
<feature type="domain" description="Peptidase S26" evidence="5">
    <location>
        <begin position="21"/>
        <end position="161"/>
    </location>
</feature>
<dbReference type="InterPro" id="IPR019533">
    <property type="entry name" value="Peptidase_S26"/>
</dbReference>